<dbReference type="PROSITE" id="PS50217">
    <property type="entry name" value="BZIP"/>
    <property type="match status" value="1"/>
</dbReference>
<dbReference type="Proteomes" id="UP001295684">
    <property type="component" value="Unassembled WGS sequence"/>
</dbReference>
<keyword evidence="1" id="KW-0175">Coiled coil</keyword>
<organism evidence="3 4">
    <name type="scientific">Euplotes crassus</name>
    <dbReference type="NCBI Taxonomy" id="5936"/>
    <lineage>
        <taxon>Eukaryota</taxon>
        <taxon>Sar</taxon>
        <taxon>Alveolata</taxon>
        <taxon>Ciliophora</taxon>
        <taxon>Intramacronucleata</taxon>
        <taxon>Spirotrichea</taxon>
        <taxon>Hypotrichia</taxon>
        <taxon>Euplotida</taxon>
        <taxon>Euplotidae</taxon>
        <taxon>Moneuplotes</taxon>
    </lineage>
</organism>
<dbReference type="CDD" id="cd14704">
    <property type="entry name" value="bZIP_HY5-like"/>
    <property type="match status" value="1"/>
</dbReference>
<dbReference type="InterPro" id="IPR004827">
    <property type="entry name" value="bZIP"/>
</dbReference>
<dbReference type="SUPFAM" id="SSF57959">
    <property type="entry name" value="Leucine zipper domain"/>
    <property type="match status" value="1"/>
</dbReference>
<evidence type="ECO:0000256" key="1">
    <source>
        <dbReference type="SAM" id="Coils"/>
    </source>
</evidence>
<proteinExistence type="predicted"/>
<sequence>MPAAQIKRKRNEKFEDKENILEIRKEKNREKAQIFRQRKKEYITSLENKVKELEAKVYDLTLKLESYQYEKSLSSLHEGELFAELDSINFGDSPTYSKSEEVLDVEAMCGKQEKLMLLFNKTPVKEHSDSFKYFGKMGSYMKTEILHRDNLNIVERFLLDCDMTPDQIQRDFQNYNISQLNKAMKSVAETIIDTKRNYECLKKLSTKALDCILKNFDRSQIHKFAILSEELTERGELTAAKIWQLEGQEDVKPSPYSNF</sequence>
<gene>
    <name evidence="3" type="ORF">ECRASSUSDP1_LOCUS27224</name>
</gene>
<evidence type="ECO:0000313" key="3">
    <source>
        <dbReference type="EMBL" id="CAI2385644.1"/>
    </source>
</evidence>
<dbReference type="GO" id="GO:0003700">
    <property type="term" value="F:DNA-binding transcription factor activity"/>
    <property type="evidence" value="ECO:0007669"/>
    <property type="project" value="InterPro"/>
</dbReference>
<accession>A0AAD1Y6M9</accession>
<feature type="domain" description="BZIP" evidence="2">
    <location>
        <begin position="24"/>
        <end position="70"/>
    </location>
</feature>
<comment type="caution">
    <text evidence="3">The sequence shown here is derived from an EMBL/GenBank/DDBJ whole genome shotgun (WGS) entry which is preliminary data.</text>
</comment>
<protein>
    <recommendedName>
        <fullName evidence="2">BZIP domain-containing protein</fullName>
    </recommendedName>
</protein>
<dbReference type="Gene3D" id="1.20.5.170">
    <property type="match status" value="1"/>
</dbReference>
<dbReference type="Pfam" id="PF00170">
    <property type="entry name" value="bZIP_1"/>
    <property type="match status" value="1"/>
</dbReference>
<name>A0AAD1Y6M9_EUPCR</name>
<keyword evidence="4" id="KW-1185">Reference proteome</keyword>
<evidence type="ECO:0000313" key="4">
    <source>
        <dbReference type="Proteomes" id="UP001295684"/>
    </source>
</evidence>
<evidence type="ECO:0000259" key="2">
    <source>
        <dbReference type="PROSITE" id="PS50217"/>
    </source>
</evidence>
<dbReference type="EMBL" id="CAMPGE010028090">
    <property type="protein sequence ID" value="CAI2385644.1"/>
    <property type="molecule type" value="Genomic_DNA"/>
</dbReference>
<reference evidence="3" key="1">
    <citation type="submission" date="2023-07" db="EMBL/GenBank/DDBJ databases">
        <authorList>
            <consortium name="AG Swart"/>
            <person name="Singh M."/>
            <person name="Singh A."/>
            <person name="Seah K."/>
            <person name="Emmerich C."/>
        </authorList>
    </citation>
    <scope>NUCLEOTIDE SEQUENCE</scope>
    <source>
        <strain evidence="3">DP1</strain>
    </source>
</reference>
<dbReference type="InterPro" id="IPR046347">
    <property type="entry name" value="bZIP_sf"/>
</dbReference>
<dbReference type="AlphaFoldDB" id="A0AAD1Y6M9"/>
<feature type="coiled-coil region" evidence="1">
    <location>
        <begin position="36"/>
        <end position="70"/>
    </location>
</feature>